<keyword evidence="3" id="KW-0808">Transferase</keyword>
<dbReference type="Pfam" id="PF13489">
    <property type="entry name" value="Methyltransf_23"/>
    <property type="match status" value="1"/>
</dbReference>
<keyword evidence="3" id="KW-0489">Methyltransferase</keyword>
<dbReference type="PANTHER" id="PTHR43591">
    <property type="entry name" value="METHYLTRANSFERASE"/>
    <property type="match status" value="1"/>
</dbReference>
<dbReference type="AlphaFoldDB" id="A0AAE0P7U3"/>
<dbReference type="Gene3D" id="3.40.50.150">
    <property type="entry name" value="Vaccinia Virus protein VP39"/>
    <property type="match status" value="1"/>
</dbReference>
<protein>
    <submittedName>
        <fullName evidence="3">S-adenosyl-L-methionine-dependent methyltransferase</fullName>
    </submittedName>
</protein>
<dbReference type="GO" id="GO:0008168">
    <property type="term" value="F:methyltransferase activity"/>
    <property type="evidence" value="ECO:0007669"/>
    <property type="project" value="UniProtKB-KW"/>
</dbReference>
<reference evidence="3" key="1">
    <citation type="journal article" date="2023" name="Mol. Phylogenet. Evol.">
        <title>Genome-scale phylogeny and comparative genomics of the fungal order Sordariales.</title>
        <authorList>
            <person name="Hensen N."/>
            <person name="Bonometti L."/>
            <person name="Westerberg I."/>
            <person name="Brannstrom I.O."/>
            <person name="Guillou S."/>
            <person name="Cros-Aarteil S."/>
            <person name="Calhoun S."/>
            <person name="Haridas S."/>
            <person name="Kuo A."/>
            <person name="Mondo S."/>
            <person name="Pangilinan J."/>
            <person name="Riley R."/>
            <person name="LaButti K."/>
            <person name="Andreopoulos B."/>
            <person name="Lipzen A."/>
            <person name="Chen C."/>
            <person name="Yan M."/>
            <person name="Daum C."/>
            <person name="Ng V."/>
            <person name="Clum A."/>
            <person name="Steindorff A."/>
            <person name="Ohm R.A."/>
            <person name="Martin F."/>
            <person name="Silar P."/>
            <person name="Natvig D.O."/>
            <person name="Lalanne C."/>
            <person name="Gautier V."/>
            <person name="Ament-Velasquez S.L."/>
            <person name="Kruys A."/>
            <person name="Hutchinson M.I."/>
            <person name="Powell A.J."/>
            <person name="Barry K."/>
            <person name="Miller A.N."/>
            <person name="Grigoriev I.V."/>
            <person name="Debuchy R."/>
            <person name="Gladieux P."/>
            <person name="Hiltunen Thoren M."/>
            <person name="Johannesson H."/>
        </authorList>
    </citation>
    <scope>NUCLEOTIDE SEQUENCE</scope>
    <source>
        <strain evidence="3">CBS 232.78</strain>
    </source>
</reference>
<comment type="caution">
    <text evidence="3">The sequence shown here is derived from an EMBL/GenBank/DDBJ whole genome shotgun (WGS) entry which is preliminary data.</text>
</comment>
<accession>A0AAE0P7U3</accession>
<dbReference type="Proteomes" id="UP001285441">
    <property type="component" value="Unassembled WGS sequence"/>
</dbReference>
<gene>
    <name evidence="3" type="ORF">B0H63DRAFT_492049</name>
</gene>
<evidence type="ECO:0000313" key="4">
    <source>
        <dbReference type="Proteomes" id="UP001285441"/>
    </source>
</evidence>
<evidence type="ECO:0000256" key="2">
    <source>
        <dbReference type="SAM" id="MobiDB-lite"/>
    </source>
</evidence>
<dbReference type="PANTHER" id="PTHR43591:SF105">
    <property type="entry name" value="METHYLTRANSFERASE DOMAIN-CONTAINING PROTEIN-RELATED"/>
    <property type="match status" value="1"/>
</dbReference>
<proteinExistence type="inferred from homology"/>
<dbReference type="InterPro" id="IPR029063">
    <property type="entry name" value="SAM-dependent_MTases_sf"/>
</dbReference>
<feature type="compositionally biased region" description="Low complexity" evidence="2">
    <location>
        <begin position="23"/>
        <end position="36"/>
    </location>
</feature>
<organism evidence="3 4">
    <name type="scientific">Podospora didyma</name>
    <dbReference type="NCBI Taxonomy" id="330526"/>
    <lineage>
        <taxon>Eukaryota</taxon>
        <taxon>Fungi</taxon>
        <taxon>Dikarya</taxon>
        <taxon>Ascomycota</taxon>
        <taxon>Pezizomycotina</taxon>
        <taxon>Sordariomycetes</taxon>
        <taxon>Sordariomycetidae</taxon>
        <taxon>Sordariales</taxon>
        <taxon>Podosporaceae</taxon>
        <taxon>Podospora</taxon>
    </lineage>
</organism>
<dbReference type="CDD" id="cd02440">
    <property type="entry name" value="AdoMet_MTases"/>
    <property type="match status" value="1"/>
</dbReference>
<dbReference type="GO" id="GO:0032259">
    <property type="term" value="P:methylation"/>
    <property type="evidence" value="ECO:0007669"/>
    <property type="project" value="UniProtKB-KW"/>
</dbReference>
<feature type="region of interest" description="Disordered" evidence="2">
    <location>
        <begin position="1"/>
        <end position="39"/>
    </location>
</feature>
<comment type="similarity">
    <text evidence="1">Belongs to the methyltransferase superfamily. LaeA methyltransferase family.</text>
</comment>
<keyword evidence="4" id="KW-1185">Reference proteome</keyword>
<dbReference type="SUPFAM" id="SSF53335">
    <property type="entry name" value="S-adenosyl-L-methionine-dependent methyltransferases"/>
    <property type="match status" value="1"/>
</dbReference>
<sequence>MSQGLPTGGYESINPITVDDGDSFLGSDTTSTTSLSPSVINYREHHGRTYSNYKDVEDCAPKPSSRQPNDEKQQGSLDIMHQMMLIYDKGNLFQAPVENPQCVLDVGTGTGIWAVDFASRFQSASVTGTDLSPIQPEWVPPNCSFELDNANLKWNFPDNEFDFVHGSITDWKEFYGEAYRCLKPGGWIEHIDASATVTSDDSSIPPDCKTGKTFNPIISNKAWMEAVGFTELQIQKRKMPIGNWPKDELMKEVGGYNLLGCEEGLEGYGQWIMSQQSWTDEKMQVVFSKTREAMRDRKIHTYYLW</sequence>
<dbReference type="EMBL" id="JAULSW010000001">
    <property type="protein sequence ID" value="KAK3394976.1"/>
    <property type="molecule type" value="Genomic_DNA"/>
</dbReference>
<name>A0AAE0P7U3_9PEZI</name>
<reference evidence="3" key="2">
    <citation type="submission" date="2023-06" db="EMBL/GenBank/DDBJ databases">
        <authorList>
            <consortium name="Lawrence Berkeley National Laboratory"/>
            <person name="Haridas S."/>
            <person name="Hensen N."/>
            <person name="Bonometti L."/>
            <person name="Westerberg I."/>
            <person name="Brannstrom I.O."/>
            <person name="Guillou S."/>
            <person name="Cros-Aarteil S."/>
            <person name="Calhoun S."/>
            <person name="Kuo A."/>
            <person name="Mondo S."/>
            <person name="Pangilinan J."/>
            <person name="Riley R."/>
            <person name="LaButti K."/>
            <person name="Andreopoulos B."/>
            <person name="Lipzen A."/>
            <person name="Chen C."/>
            <person name="Yanf M."/>
            <person name="Daum C."/>
            <person name="Ng V."/>
            <person name="Clum A."/>
            <person name="Steindorff A."/>
            <person name="Ohm R."/>
            <person name="Martin F."/>
            <person name="Silar P."/>
            <person name="Natvig D."/>
            <person name="Lalanne C."/>
            <person name="Gautier V."/>
            <person name="Ament-velasquez S.L."/>
            <person name="Kruys A."/>
            <person name="Hutchinson M.I."/>
            <person name="Powell A.J."/>
            <person name="Barry K."/>
            <person name="Miller A.N."/>
            <person name="Grigoriev I.V."/>
            <person name="Debuchy R."/>
            <person name="Gladieux P."/>
            <person name="Thoren M.H."/>
            <person name="Johannesson H."/>
        </authorList>
    </citation>
    <scope>NUCLEOTIDE SEQUENCE</scope>
    <source>
        <strain evidence="3">CBS 232.78</strain>
    </source>
</reference>
<evidence type="ECO:0000313" key="3">
    <source>
        <dbReference type="EMBL" id="KAK3394976.1"/>
    </source>
</evidence>
<evidence type="ECO:0000256" key="1">
    <source>
        <dbReference type="ARBA" id="ARBA00038158"/>
    </source>
</evidence>